<evidence type="ECO:0000256" key="1">
    <source>
        <dbReference type="SAM" id="MobiDB-lite"/>
    </source>
</evidence>
<dbReference type="Gene3D" id="1.10.510.10">
    <property type="entry name" value="Transferase(Phosphotransferase) domain 1"/>
    <property type="match status" value="1"/>
</dbReference>
<organism evidence="3 4">
    <name type="scientific">Penicillium steckii</name>
    <dbReference type="NCBI Taxonomy" id="303698"/>
    <lineage>
        <taxon>Eukaryota</taxon>
        <taxon>Fungi</taxon>
        <taxon>Dikarya</taxon>
        <taxon>Ascomycota</taxon>
        <taxon>Pezizomycotina</taxon>
        <taxon>Eurotiomycetes</taxon>
        <taxon>Eurotiomycetidae</taxon>
        <taxon>Eurotiales</taxon>
        <taxon>Aspergillaceae</taxon>
        <taxon>Penicillium</taxon>
    </lineage>
</organism>
<dbReference type="InterPro" id="IPR000719">
    <property type="entry name" value="Prot_kinase_dom"/>
</dbReference>
<dbReference type="InterPro" id="IPR001245">
    <property type="entry name" value="Ser-Thr/Tyr_kinase_cat_dom"/>
</dbReference>
<feature type="domain" description="Protein kinase" evidence="2">
    <location>
        <begin position="112"/>
        <end position="436"/>
    </location>
</feature>
<feature type="region of interest" description="Disordered" evidence="1">
    <location>
        <begin position="442"/>
        <end position="461"/>
    </location>
</feature>
<sequence length="486" mass="55491">MEVAGIALASASAARELFVCGRRIYHRIRDEKKLILVLREFQMFDLEDRRAQLEIDIALAQGILKSRTVDQEHKDRLERNWKNITSLLGQVDRLIDEMIQNSSWTATRARHEARDKLLDLGGTKVISNAVQEFQSIVLALRELEKDQSPLYLSPNDFQLMDVSNRVFNSSRDAFFGKGRLTDPLPGIPNTPQWFLFESKPYERQNPDSKEVVKENIRMDDMQSSTFHLIFACLFTGSYPDTLESYLKMNTNRPSLNFRVNLCSQLATAVLQTMTLTLVHKNIRPENILLLPTENTVGAMGGNTPGVFLTGWQYARQVERSVSFFKGETTLQRKIYQHPERQLVEAEKEYSMAHDVYSLGVCMIEILTWESLLPVSEPPTVSESFISTFESLGLRKDVSGIYTKNADQIKQTLVAICDRNISIVAGEKIALLIKEFLTCLDDDEEDEETDEEERQYQTPANDKARREVAVHFVDNALKTLRDIQGAI</sequence>
<accession>A0A1V6TKY4</accession>
<reference evidence="4" key="1">
    <citation type="journal article" date="2017" name="Nat. Microbiol.">
        <title>Global analysis of biosynthetic gene clusters reveals vast potential of secondary metabolite production in Penicillium species.</title>
        <authorList>
            <person name="Nielsen J.C."/>
            <person name="Grijseels S."/>
            <person name="Prigent S."/>
            <person name="Ji B."/>
            <person name="Dainat J."/>
            <person name="Nielsen K.F."/>
            <person name="Frisvad J.C."/>
            <person name="Workman M."/>
            <person name="Nielsen J."/>
        </authorList>
    </citation>
    <scope>NUCLEOTIDE SEQUENCE [LARGE SCALE GENOMIC DNA]</scope>
    <source>
        <strain evidence="4">IBT 24891</strain>
    </source>
</reference>
<dbReference type="GO" id="GO:0005524">
    <property type="term" value="F:ATP binding"/>
    <property type="evidence" value="ECO:0007669"/>
    <property type="project" value="InterPro"/>
</dbReference>
<dbReference type="AlphaFoldDB" id="A0A1V6TKY4"/>
<dbReference type="PANTHER" id="PTHR37542:SF3">
    <property type="entry name" value="PRION-INHIBITION AND PROPAGATION HELO DOMAIN-CONTAINING PROTEIN"/>
    <property type="match status" value="1"/>
</dbReference>
<keyword evidence="4" id="KW-1185">Reference proteome</keyword>
<dbReference type="GO" id="GO:0004672">
    <property type="term" value="F:protein kinase activity"/>
    <property type="evidence" value="ECO:0007669"/>
    <property type="project" value="InterPro"/>
</dbReference>
<dbReference type="PROSITE" id="PS50011">
    <property type="entry name" value="PROTEIN_KINASE_DOM"/>
    <property type="match status" value="1"/>
</dbReference>
<dbReference type="Pfam" id="PF07714">
    <property type="entry name" value="PK_Tyr_Ser-Thr"/>
    <property type="match status" value="1"/>
</dbReference>
<dbReference type="OrthoDB" id="4185025at2759"/>
<proteinExistence type="predicted"/>
<name>A0A1V6TKY4_9EURO</name>
<dbReference type="SUPFAM" id="SSF56112">
    <property type="entry name" value="Protein kinase-like (PK-like)"/>
    <property type="match status" value="1"/>
</dbReference>
<feature type="compositionally biased region" description="Acidic residues" evidence="1">
    <location>
        <begin position="442"/>
        <end position="452"/>
    </location>
</feature>
<protein>
    <recommendedName>
        <fullName evidence="2">Protein kinase domain-containing protein</fullName>
    </recommendedName>
</protein>
<gene>
    <name evidence="3" type="ORF">PENSTE_c005G02951</name>
</gene>
<comment type="caution">
    <text evidence="3">The sequence shown here is derived from an EMBL/GenBank/DDBJ whole genome shotgun (WGS) entry which is preliminary data.</text>
</comment>
<dbReference type="Proteomes" id="UP000191285">
    <property type="component" value="Unassembled WGS sequence"/>
</dbReference>
<dbReference type="STRING" id="303698.A0A1V6TKY4"/>
<dbReference type="InterPro" id="IPR011009">
    <property type="entry name" value="Kinase-like_dom_sf"/>
</dbReference>
<dbReference type="EMBL" id="MLKD01000005">
    <property type="protein sequence ID" value="OQE26243.1"/>
    <property type="molecule type" value="Genomic_DNA"/>
</dbReference>
<dbReference type="PANTHER" id="PTHR37542">
    <property type="entry name" value="HELO DOMAIN-CONTAINING PROTEIN-RELATED"/>
    <property type="match status" value="1"/>
</dbReference>
<evidence type="ECO:0000313" key="3">
    <source>
        <dbReference type="EMBL" id="OQE26243.1"/>
    </source>
</evidence>
<evidence type="ECO:0000313" key="4">
    <source>
        <dbReference type="Proteomes" id="UP000191285"/>
    </source>
</evidence>
<evidence type="ECO:0000259" key="2">
    <source>
        <dbReference type="PROSITE" id="PS50011"/>
    </source>
</evidence>